<keyword evidence="2" id="KW-1185">Reference proteome</keyword>
<organism evidence="1 2">
    <name type="scientific">Melastoma candidum</name>
    <dbReference type="NCBI Taxonomy" id="119954"/>
    <lineage>
        <taxon>Eukaryota</taxon>
        <taxon>Viridiplantae</taxon>
        <taxon>Streptophyta</taxon>
        <taxon>Embryophyta</taxon>
        <taxon>Tracheophyta</taxon>
        <taxon>Spermatophyta</taxon>
        <taxon>Magnoliopsida</taxon>
        <taxon>eudicotyledons</taxon>
        <taxon>Gunneridae</taxon>
        <taxon>Pentapetalae</taxon>
        <taxon>rosids</taxon>
        <taxon>malvids</taxon>
        <taxon>Myrtales</taxon>
        <taxon>Melastomataceae</taxon>
        <taxon>Melastomatoideae</taxon>
        <taxon>Melastomateae</taxon>
        <taxon>Melastoma</taxon>
    </lineage>
</organism>
<reference evidence="2" key="1">
    <citation type="journal article" date="2023" name="Front. Plant Sci.">
        <title>Chromosomal-level genome assembly of Melastoma candidum provides insights into trichome evolution.</title>
        <authorList>
            <person name="Zhong Y."/>
            <person name="Wu W."/>
            <person name="Sun C."/>
            <person name="Zou P."/>
            <person name="Liu Y."/>
            <person name="Dai S."/>
            <person name="Zhou R."/>
        </authorList>
    </citation>
    <scope>NUCLEOTIDE SEQUENCE [LARGE SCALE GENOMIC DNA]</scope>
</reference>
<dbReference type="EMBL" id="CM042888">
    <property type="protein sequence ID" value="KAI4324785.1"/>
    <property type="molecule type" value="Genomic_DNA"/>
</dbReference>
<comment type="caution">
    <text evidence="1">The sequence shown here is derived from an EMBL/GenBank/DDBJ whole genome shotgun (WGS) entry which is preliminary data.</text>
</comment>
<sequence length="700" mass="78497">MDVADPGKCFTMQVIDANGSFNAKGLDRFVRDTQLTECGVSYVVISIMGPQSSGKSTLLNRLFQTDFREMDADEGRQQTTKGIWIAKGAGIQPCMLVMDMEATNGRELGQDDTTTFEKQSALFALAISDLVIINMWWREIGQEQASNKPLLKTIFQAMARLVTPRKTTLLLVLRDKTQLQSPLEKLESILRQDIQKIWDSVSKSGAREGTPLSDFFGVQVVALSSLEANEEQFNEEVADLRQRFCHSIEPGGIAGDRQGVVPASSFSINANNIWQLVKENKDLNLPKLTVMVSKMRCEEIAHEKFSSFPQNEDWRRLEEAVRSGPVPGIGRKLASIIKACLSEYETEAIHFDEGARISERKQLEEKLLHFTEPAFLSALGYIRSRSLDEFKKAFDMALNKGKGFSSAAHTCTQDYMALFDEACADAIAEQSSNRDTSKAREEFCRDMDAHVASFQAQKLSELIKEHKVNLSIALTGPVENLLEKADDDTWPSIRSLLQCKTESAISALSVQLSGFEIDEQVRQDMLAKLQDHAKGVVEALARERAESISTLMIERFSRLFLYDGNSNPRTLARNNNIEALVEDACLASKKLLMTLSVVRLDEETDETKMIQSRILIGPSQQELICEKFKQEAREVVERTVAEQGSVNNRNRERLQAVRGQVKAFVKRVTQDAVEHIIAKILAKDFMEGLNKLEEAFNDSN</sequence>
<dbReference type="Proteomes" id="UP001057402">
    <property type="component" value="Chromosome 9"/>
</dbReference>
<name>A0ACB9MRB8_9MYRT</name>
<evidence type="ECO:0000313" key="1">
    <source>
        <dbReference type="EMBL" id="KAI4324785.1"/>
    </source>
</evidence>
<protein>
    <submittedName>
        <fullName evidence="1">Uncharacterized protein</fullName>
    </submittedName>
</protein>
<gene>
    <name evidence="1" type="ORF">MLD38_030241</name>
</gene>
<evidence type="ECO:0000313" key="2">
    <source>
        <dbReference type="Proteomes" id="UP001057402"/>
    </source>
</evidence>
<accession>A0ACB9MRB8</accession>
<proteinExistence type="predicted"/>